<dbReference type="SUPFAM" id="SSF56219">
    <property type="entry name" value="DNase I-like"/>
    <property type="match status" value="1"/>
</dbReference>
<dbReference type="EMBL" id="JAIZAY010000002">
    <property type="protein sequence ID" value="KAJ8046856.1"/>
    <property type="molecule type" value="Genomic_DNA"/>
</dbReference>
<gene>
    <name evidence="1" type="ORF">HOLleu_05680</name>
</gene>
<dbReference type="InterPro" id="IPR036691">
    <property type="entry name" value="Endo/exonu/phosph_ase_sf"/>
</dbReference>
<dbReference type="OrthoDB" id="6053896at2759"/>
<accession>A0A9Q1CKA1</accession>
<reference evidence="1" key="1">
    <citation type="submission" date="2021-10" db="EMBL/GenBank/DDBJ databases">
        <title>Tropical sea cucumber genome reveals ecological adaptation and Cuvierian tubules defense mechanism.</title>
        <authorList>
            <person name="Chen T."/>
        </authorList>
    </citation>
    <scope>NUCLEOTIDE SEQUENCE</scope>
    <source>
        <strain evidence="1">Nanhai2018</strain>
        <tissue evidence="1">Muscle</tissue>
    </source>
</reference>
<sequence>MAGDFNFVFNLDLDKVGGLRKTSFKARDECLTLMTTFNLVDIWREKNPFLKFFTWSSNITPGIHCRLDFYLVSRNLEHNVNDASFSPGLQSDHSFISLSFMLTSMKRGPGYWKFNNSLLNDASFTNIINDIIRIDAENPNSENPVLRWENLKFKFLLAAIRYGKQKAAERRLKEELLLNKISGLEQKLFLAECPVIRSQLRSAQNKLLPYYEYKLQGTIIRSRARWVEDGEKNSKYFLNLEKRNKENYHIRKLVDSEGRFFEDEGDILKEIRHFYSTLYSSANTSVGSFFNNLDHPNLSIDDSKLCDGELTLGECSTALSLFK</sequence>
<proteinExistence type="predicted"/>
<evidence type="ECO:0000313" key="1">
    <source>
        <dbReference type="EMBL" id="KAJ8046856.1"/>
    </source>
</evidence>
<dbReference type="AlphaFoldDB" id="A0A9Q1CKA1"/>
<organism evidence="1 2">
    <name type="scientific">Holothuria leucospilota</name>
    <name type="common">Black long sea cucumber</name>
    <name type="synonym">Mertensiothuria leucospilota</name>
    <dbReference type="NCBI Taxonomy" id="206669"/>
    <lineage>
        <taxon>Eukaryota</taxon>
        <taxon>Metazoa</taxon>
        <taxon>Echinodermata</taxon>
        <taxon>Eleutherozoa</taxon>
        <taxon>Echinozoa</taxon>
        <taxon>Holothuroidea</taxon>
        <taxon>Aspidochirotacea</taxon>
        <taxon>Aspidochirotida</taxon>
        <taxon>Holothuriidae</taxon>
        <taxon>Holothuria</taxon>
    </lineage>
</organism>
<comment type="caution">
    <text evidence="1">The sequence shown here is derived from an EMBL/GenBank/DDBJ whole genome shotgun (WGS) entry which is preliminary data.</text>
</comment>
<evidence type="ECO:0000313" key="2">
    <source>
        <dbReference type="Proteomes" id="UP001152320"/>
    </source>
</evidence>
<name>A0A9Q1CKA1_HOLLE</name>
<keyword evidence="2" id="KW-1185">Reference proteome</keyword>
<protein>
    <submittedName>
        <fullName evidence="1">Uncharacterized protein</fullName>
    </submittedName>
</protein>
<dbReference type="Gene3D" id="3.60.10.10">
    <property type="entry name" value="Endonuclease/exonuclease/phosphatase"/>
    <property type="match status" value="1"/>
</dbReference>
<dbReference type="Proteomes" id="UP001152320">
    <property type="component" value="Chromosome 2"/>
</dbReference>